<reference evidence="3 4" key="1">
    <citation type="submission" date="2017-02" db="EMBL/GenBank/DDBJ databases">
        <authorList>
            <person name="Peterson S.W."/>
        </authorList>
    </citation>
    <scope>NUCLEOTIDE SEQUENCE [LARGE SCALE GENOMIC DNA]</scope>
    <source>
        <strain evidence="3">159469</strain>
    </source>
</reference>
<name>A0A252CFF9_9LACT</name>
<feature type="signal peptide" evidence="1">
    <location>
        <begin position="1"/>
        <end position="19"/>
    </location>
</feature>
<feature type="domain" description="DUF4822" evidence="2">
    <location>
        <begin position="192"/>
        <end position="314"/>
    </location>
</feature>
<organism evidence="3 4">
    <name type="scientific">Lactococcus petauri</name>
    <dbReference type="NCBI Taxonomy" id="1940789"/>
    <lineage>
        <taxon>Bacteria</taxon>
        <taxon>Bacillati</taxon>
        <taxon>Bacillota</taxon>
        <taxon>Bacilli</taxon>
        <taxon>Lactobacillales</taxon>
        <taxon>Streptococcaceae</taxon>
        <taxon>Lactococcus</taxon>
    </lineage>
</organism>
<dbReference type="Pfam" id="PF16103">
    <property type="entry name" value="DUF4822"/>
    <property type="match status" value="2"/>
</dbReference>
<evidence type="ECO:0000313" key="4">
    <source>
        <dbReference type="Proteomes" id="UP000194606"/>
    </source>
</evidence>
<gene>
    <name evidence="3" type="ORF">BZZ03_00665</name>
</gene>
<evidence type="ECO:0000259" key="2">
    <source>
        <dbReference type="Pfam" id="PF16103"/>
    </source>
</evidence>
<dbReference type="RefSeq" id="WP_086582048.1">
    <property type="nucleotide sequence ID" value="NZ_JBJFJB010000001.1"/>
</dbReference>
<feature type="domain" description="DUF4822" evidence="2">
    <location>
        <begin position="52"/>
        <end position="170"/>
    </location>
</feature>
<dbReference type="Gene3D" id="2.40.128.540">
    <property type="entry name" value="Domain of unknown function DUF4822"/>
    <property type="match status" value="2"/>
</dbReference>
<evidence type="ECO:0000313" key="3">
    <source>
        <dbReference type="EMBL" id="OUK05263.1"/>
    </source>
</evidence>
<sequence length="316" mass="35670">MKVQKIVLFSSVLALGVFADTYVSDHSTQANQVSQHSSSHKNDSSLGNQYEKTLSQTNWQGTKVYDAQGNDLTKENSNFIGLAKYDSKTGYYEFFDKTTGKTRGDEGTFFVTNDGTKRVLISATQNYQAVVDITELNHHKFTYKRMGVDKNGQSVEVYVEHVPYKAKNLKFTHGREKLHIQTGKIVKSKPGSQILGSTLWHGTVVRDEQGNDVTKENQMFISLAKFDAQTSKYEFFDVNTGNTRGDFGYFDVIFKNKIRSHVSIGQNKYGAVLEITELNSQKFTYKRMGKDAAGKDIAVYVEHEPYRGAFNPAFTF</sequence>
<comment type="caution">
    <text evidence="3">The sequence shown here is derived from an EMBL/GenBank/DDBJ whole genome shotgun (WGS) entry which is preliminary data.</text>
</comment>
<proteinExistence type="predicted"/>
<accession>A0A252CFF9</accession>
<keyword evidence="1" id="KW-0732">Signal</keyword>
<evidence type="ECO:0000256" key="1">
    <source>
        <dbReference type="SAM" id="SignalP"/>
    </source>
</evidence>
<dbReference type="InterPro" id="IPR032247">
    <property type="entry name" value="DUF4822"/>
</dbReference>
<protein>
    <submittedName>
        <fullName evidence="3">DUF4822 domain-containing protein</fullName>
    </submittedName>
</protein>
<dbReference type="Proteomes" id="UP000194606">
    <property type="component" value="Unassembled WGS sequence"/>
</dbReference>
<dbReference type="AlphaFoldDB" id="A0A252CFF9"/>
<dbReference type="EMBL" id="MUIZ01000001">
    <property type="protein sequence ID" value="OUK05263.1"/>
    <property type="molecule type" value="Genomic_DNA"/>
</dbReference>
<feature type="chain" id="PRO_5013213714" evidence="1">
    <location>
        <begin position="20"/>
        <end position="316"/>
    </location>
</feature>